<gene>
    <name evidence="2" type="ORF">EVAR_93061_1</name>
</gene>
<proteinExistence type="predicted"/>
<dbReference type="AlphaFoldDB" id="A0A4C1TIG2"/>
<evidence type="ECO:0000256" key="1">
    <source>
        <dbReference type="SAM" id="MobiDB-lite"/>
    </source>
</evidence>
<organism evidence="2 3">
    <name type="scientific">Eumeta variegata</name>
    <name type="common">Bagworm moth</name>
    <name type="synonym">Eumeta japonica</name>
    <dbReference type="NCBI Taxonomy" id="151549"/>
    <lineage>
        <taxon>Eukaryota</taxon>
        <taxon>Metazoa</taxon>
        <taxon>Ecdysozoa</taxon>
        <taxon>Arthropoda</taxon>
        <taxon>Hexapoda</taxon>
        <taxon>Insecta</taxon>
        <taxon>Pterygota</taxon>
        <taxon>Neoptera</taxon>
        <taxon>Endopterygota</taxon>
        <taxon>Lepidoptera</taxon>
        <taxon>Glossata</taxon>
        <taxon>Ditrysia</taxon>
        <taxon>Tineoidea</taxon>
        <taxon>Psychidae</taxon>
        <taxon>Oiketicinae</taxon>
        <taxon>Eumeta</taxon>
    </lineage>
</organism>
<name>A0A4C1TIG2_EUMVA</name>
<dbReference type="Proteomes" id="UP000299102">
    <property type="component" value="Unassembled WGS sequence"/>
</dbReference>
<feature type="compositionally biased region" description="Basic and acidic residues" evidence="1">
    <location>
        <begin position="98"/>
        <end position="108"/>
    </location>
</feature>
<evidence type="ECO:0000313" key="2">
    <source>
        <dbReference type="EMBL" id="GBP13091.1"/>
    </source>
</evidence>
<reference evidence="2 3" key="1">
    <citation type="journal article" date="2019" name="Commun. Biol.">
        <title>The bagworm genome reveals a unique fibroin gene that provides high tensile strength.</title>
        <authorList>
            <person name="Kono N."/>
            <person name="Nakamura H."/>
            <person name="Ohtoshi R."/>
            <person name="Tomita M."/>
            <person name="Numata K."/>
            <person name="Arakawa K."/>
        </authorList>
    </citation>
    <scope>NUCLEOTIDE SEQUENCE [LARGE SCALE GENOMIC DNA]</scope>
</reference>
<comment type="caution">
    <text evidence="2">The sequence shown here is derived from an EMBL/GenBank/DDBJ whole genome shotgun (WGS) entry which is preliminary data.</text>
</comment>
<evidence type="ECO:0000313" key="3">
    <source>
        <dbReference type="Proteomes" id="UP000299102"/>
    </source>
</evidence>
<keyword evidence="3" id="KW-1185">Reference proteome</keyword>
<sequence length="123" mass="13826">MKSAADRRVATAHARGGWALRRRYYAVLTRRSKSSLLHMVPFCMQRLYKIYSKIHQHDQNLPNVCLNVLLDVTKAVGGIPRTDRPFDTNSKTGSPFEEPTKMRGDRSGTDAPGDYSESADSAR</sequence>
<accession>A0A4C1TIG2</accession>
<dbReference type="EMBL" id="BGZK01000055">
    <property type="protein sequence ID" value="GBP13091.1"/>
    <property type="molecule type" value="Genomic_DNA"/>
</dbReference>
<feature type="region of interest" description="Disordered" evidence="1">
    <location>
        <begin position="78"/>
        <end position="123"/>
    </location>
</feature>
<protein>
    <submittedName>
        <fullName evidence="2">Uncharacterized protein</fullName>
    </submittedName>
</protein>